<dbReference type="EMBL" id="JAENHP010000003">
    <property type="protein sequence ID" value="MBM2616425.1"/>
    <property type="molecule type" value="Genomic_DNA"/>
</dbReference>
<protein>
    <recommendedName>
        <fullName evidence="6">Probable membrane transporter protein</fullName>
    </recommendedName>
</protein>
<feature type="transmembrane region" description="Helical" evidence="6">
    <location>
        <begin position="131"/>
        <end position="157"/>
    </location>
</feature>
<dbReference type="InterPro" id="IPR002781">
    <property type="entry name" value="TM_pro_TauE-like"/>
</dbReference>
<accession>A0ABS2A9A9</accession>
<proteinExistence type="inferred from homology"/>
<dbReference type="PANTHER" id="PTHR43701">
    <property type="entry name" value="MEMBRANE TRANSPORTER PROTEIN MJ0441-RELATED"/>
    <property type="match status" value="1"/>
</dbReference>
<reference evidence="7 8" key="1">
    <citation type="submission" date="2021-01" db="EMBL/GenBank/DDBJ databases">
        <title>Actinoplanes sp. nov. LDG1-06 isolated from lichen.</title>
        <authorList>
            <person name="Saeng-In P."/>
            <person name="Phongsopitanun W."/>
            <person name="Kanchanasin P."/>
            <person name="Yuki M."/>
            <person name="Kudo T."/>
            <person name="Ohkuma M."/>
            <person name="Tanasupawat S."/>
        </authorList>
    </citation>
    <scope>NUCLEOTIDE SEQUENCE [LARGE SCALE GENOMIC DNA]</scope>
    <source>
        <strain evidence="7 8">LDG1-06</strain>
    </source>
</reference>
<dbReference type="InterPro" id="IPR036890">
    <property type="entry name" value="HATPase_C_sf"/>
</dbReference>
<name>A0ABS2A9A9_9ACTN</name>
<evidence type="ECO:0000256" key="3">
    <source>
        <dbReference type="ARBA" id="ARBA00022692"/>
    </source>
</evidence>
<evidence type="ECO:0000256" key="4">
    <source>
        <dbReference type="ARBA" id="ARBA00022989"/>
    </source>
</evidence>
<evidence type="ECO:0000256" key="6">
    <source>
        <dbReference type="RuleBase" id="RU363041"/>
    </source>
</evidence>
<evidence type="ECO:0000313" key="7">
    <source>
        <dbReference type="EMBL" id="MBM2616425.1"/>
    </source>
</evidence>
<keyword evidence="6" id="KW-1003">Cell membrane</keyword>
<evidence type="ECO:0000256" key="5">
    <source>
        <dbReference type="ARBA" id="ARBA00023136"/>
    </source>
</evidence>
<dbReference type="Gene3D" id="3.30.565.10">
    <property type="entry name" value="Histidine kinase-like ATPase, C-terminal domain"/>
    <property type="match status" value="1"/>
</dbReference>
<keyword evidence="4 6" id="KW-1133">Transmembrane helix</keyword>
<comment type="caution">
    <text evidence="7">The sequence shown here is derived from an EMBL/GenBank/DDBJ whole genome shotgun (WGS) entry which is preliminary data.</text>
</comment>
<sequence>MNLTVVLTVILAAGVGVSLGLLGGGGSILAVPLLVHVTGLPADEAIATSLLVVGATAGAALIPHARAGRIRWRTGMVFGPAGMAGAYAGGRVAGSVPDGVLLIGFALMMLATAAPMICGRRSEPAGRRAPLPRTIAAGIVIGAVSGLIGTGGGFLIVPALSLLGGLAVAEAIGTSLLVIALQSVAGLAGHLTNGRPPWALAAAVTVAAAAGSLLGGRLTGRVPAAALRRSFGWFVVAMGVLVLARQLAWASPLLWTIAAMATALPLACRLISVRQHPSSFSVPRLSPRRRSPAESSVAPARAVLRSSSVVHRISPRQSGWRGLLPADFALPQARARLADARPLADQIQLRLSPELVAASAARDVVGAICKEWDMEPLLAPARLVASELVTNAVEHAGTFIEFVVTRLGPLRRG</sequence>
<feature type="transmembrane region" description="Helical" evidence="6">
    <location>
        <begin position="46"/>
        <end position="63"/>
    </location>
</feature>
<feature type="transmembrane region" description="Helical" evidence="6">
    <location>
        <begin position="198"/>
        <end position="218"/>
    </location>
</feature>
<keyword evidence="8" id="KW-1185">Reference proteome</keyword>
<feature type="transmembrane region" description="Helical" evidence="6">
    <location>
        <begin position="99"/>
        <end position="119"/>
    </location>
</feature>
<comment type="subcellular location">
    <subcellularLocation>
        <location evidence="6">Cell membrane</location>
        <topology evidence="6">Multi-pass membrane protein</topology>
    </subcellularLocation>
    <subcellularLocation>
        <location evidence="1">Membrane</location>
        <topology evidence="1">Multi-pass membrane protein</topology>
    </subcellularLocation>
</comment>
<comment type="similarity">
    <text evidence="2 6">Belongs to the 4-toluene sulfonate uptake permease (TSUP) (TC 2.A.102) family.</text>
</comment>
<keyword evidence="5 6" id="KW-0472">Membrane</keyword>
<dbReference type="Pfam" id="PF01925">
    <property type="entry name" value="TauE"/>
    <property type="match status" value="1"/>
</dbReference>
<dbReference type="Proteomes" id="UP000632138">
    <property type="component" value="Unassembled WGS sequence"/>
</dbReference>
<dbReference type="PANTHER" id="PTHR43701:SF2">
    <property type="entry name" value="MEMBRANE TRANSPORTER PROTEIN YJNA-RELATED"/>
    <property type="match status" value="1"/>
</dbReference>
<dbReference type="InterPro" id="IPR051598">
    <property type="entry name" value="TSUP/Inactive_protease-like"/>
</dbReference>
<organism evidence="7 8">
    <name type="scientific">Paractinoplanes ovalisporus</name>
    <dbReference type="NCBI Taxonomy" id="2810368"/>
    <lineage>
        <taxon>Bacteria</taxon>
        <taxon>Bacillati</taxon>
        <taxon>Actinomycetota</taxon>
        <taxon>Actinomycetes</taxon>
        <taxon>Micromonosporales</taxon>
        <taxon>Micromonosporaceae</taxon>
        <taxon>Paractinoplanes</taxon>
    </lineage>
</organism>
<evidence type="ECO:0000256" key="1">
    <source>
        <dbReference type="ARBA" id="ARBA00004141"/>
    </source>
</evidence>
<evidence type="ECO:0000256" key="2">
    <source>
        <dbReference type="ARBA" id="ARBA00009142"/>
    </source>
</evidence>
<gene>
    <name evidence="7" type="ORF">JIG36_12740</name>
</gene>
<feature type="transmembrane region" description="Helical" evidence="6">
    <location>
        <begin position="253"/>
        <end position="271"/>
    </location>
</feature>
<evidence type="ECO:0000313" key="8">
    <source>
        <dbReference type="Proteomes" id="UP000632138"/>
    </source>
</evidence>
<feature type="transmembrane region" description="Helical" evidence="6">
    <location>
        <begin position="230"/>
        <end position="247"/>
    </location>
</feature>
<keyword evidence="3 6" id="KW-0812">Transmembrane</keyword>